<reference evidence="1" key="2">
    <citation type="journal article" date="2015" name="Data Brief">
        <title>Shoot transcriptome of the giant reed, Arundo donax.</title>
        <authorList>
            <person name="Barrero R.A."/>
            <person name="Guerrero F.D."/>
            <person name="Moolhuijzen P."/>
            <person name="Goolsby J.A."/>
            <person name="Tidwell J."/>
            <person name="Bellgard S.E."/>
            <person name="Bellgard M.I."/>
        </authorList>
    </citation>
    <scope>NUCLEOTIDE SEQUENCE</scope>
    <source>
        <tissue evidence="1">Shoot tissue taken approximately 20 cm above the soil surface</tissue>
    </source>
</reference>
<dbReference type="AlphaFoldDB" id="A0A0A8Y2E3"/>
<proteinExistence type="predicted"/>
<organism evidence="1">
    <name type="scientific">Arundo donax</name>
    <name type="common">Giant reed</name>
    <name type="synonym">Donax arundinaceus</name>
    <dbReference type="NCBI Taxonomy" id="35708"/>
    <lineage>
        <taxon>Eukaryota</taxon>
        <taxon>Viridiplantae</taxon>
        <taxon>Streptophyta</taxon>
        <taxon>Embryophyta</taxon>
        <taxon>Tracheophyta</taxon>
        <taxon>Spermatophyta</taxon>
        <taxon>Magnoliopsida</taxon>
        <taxon>Liliopsida</taxon>
        <taxon>Poales</taxon>
        <taxon>Poaceae</taxon>
        <taxon>PACMAD clade</taxon>
        <taxon>Arundinoideae</taxon>
        <taxon>Arundineae</taxon>
        <taxon>Arundo</taxon>
    </lineage>
</organism>
<accession>A0A0A8Y2E3</accession>
<evidence type="ECO:0000313" key="1">
    <source>
        <dbReference type="EMBL" id="JAD17907.1"/>
    </source>
</evidence>
<reference evidence="1" key="1">
    <citation type="submission" date="2014-09" db="EMBL/GenBank/DDBJ databases">
        <authorList>
            <person name="Magalhaes I.L.F."/>
            <person name="Oliveira U."/>
            <person name="Santos F.R."/>
            <person name="Vidigal T.H.D.A."/>
            <person name="Brescovit A.D."/>
            <person name="Santos A.J."/>
        </authorList>
    </citation>
    <scope>NUCLEOTIDE SEQUENCE</scope>
    <source>
        <tissue evidence="1">Shoot tissue taken approximately 20 cm above the soil surface</tissue>
    </source>
</reference>
<sequence>MQGCNASLTQRHVNRAMQYRRGTHFHSLRNILGNTMRFSQVLHSLLHPCPCTKSVQNGMFVLRHQ</sequence>
<dbReference type="EMBL" id="GBRH01279988">
    <property type="protein sequence ID" value="JAD17907.1"/>
    <property type="molecule type" value="Transcribed_RNA"/>
</dbReference>
<name>A0A0A8Y2E3_ARUDO</name>
<protein>
    <submittedName>
        <fullName evidence="1">Uncharacterized protein</fullName>
    </submittedName>
</protein>